<keyword evidence="1" id="KW-0812">Transmembrane</keyword>
<name>A0A0E9QHD3_ANGAN</name>
<protein>
    <submittedName>
        <fullName evidence="2">Uncharacterized protein</fullName>
    </submittedName>
</protein>
<dbReference type="AlphaFoldDB" id="A0A0E9QHD3"/>
<organism evidence="2">
    <name type="scientific">Anguilla anguilla</name>
    <name type="common">European freshwater eel</name>
    <name type="synonym">Muraena anguilla</name>
    <dbReference type="NCBI Taxonomy" id="7936"/>
    <lineage>
        <taxon>Eukaryota</taxon>
        <taxon>Metazoa</taxon>
        <taxon>Chordata</taxon>
        <taxon>Craniata</taxon>
        <taxon>Vertebrata</taxon>
        <taxon>Euteleostomi</taxon>
        <taxon>Actinopterygii</taxon>
        <taxon>Neopterygii</taxon>
        <taxon>Teleostei</taxon>
        <taxon>Anguilliformes</taxon>
        <taxon>Anguillidae</taxon>
        <taxon>Anguilla</taxon>
    </lineage>
</organism>
<feature type="transmembrane region" description="Helical" evidence="1">
    <location>
        <begin position="21"/>
        <end position="37"/>
    </location>
</feature>
<keyword evidence="1" id="KW-0472">Membrane</keyword>
<keyword evidence="1" id="KW-1133">Transmembrane helix</keyword>
<reference evidence="2" key="2">
    <citation type="journal article" date="2015" name="Fish Shellfish Immunol.">
        <title>Early steps in the European eel (Anguilla anguilla)-Vibrio vulnificus interaction in the gills: Role of the RtxA13 toxin.</title>
        <authorList>
            <person name="Callol A."/>
            <person name="Pajuelo D."/>
            <person name="Ebbesson L."/>
            <person name="Teles M."/>
            <person name="MacKenzie S."/>
            <person name="Amaro C."/>
        </authorList>
    </citation>
    <scope>NUCLEOTIDE SEQUENCE</scope>
</reference>
<dbReference type="EMBL" id="GBXM01092311">
    <property type="protein sequence ID" value="JAH16266.1"/>
    <property type="molecule type" value="Transcribed_RNA"/>
</dbReference>
<accession>A0A0E9QHD3</accession>
<evidence type="ECO:0000256" key="1">
    <source>
        <dbReference type="SAM" id="Phobius"/>
    </source>
</evidence>
<sequence>MGSLPCCRMNLLPIEQCSVEFFLLLSSISFLVINLFFDSLSPWSLFYHTPL</sequence>
<evidence type="ECO:0000313" key="2">
    <source>
        <dbReference type="EMBL" id="JAH16266.1"/>
    </source>
</evidence>
<proteinExistence type="predicted"/>
<reference evidence="2" key="1">
    <citation type="submission" date="2014-11" db="EMBL/GenBank/DDBJ databases">
        <authorList>
            <person name="Amaro Gonzalez C."/>
        </authorList>
    </citation>
    <scope>NUCLEOTIDE SEQUENCE</scope>
</reference>